<keyword evidence="4" id="KW-1185">Reference proteome</keyword>
<evidence type="ECO:0000259" key="2">
    <source>
        <dbReference type="Pfam" id="PF02036"/>
    </source>
</evidence>
<evidence type="ECO:0000256" key="1">
    <source>
        <dbReference type="HAMAP-Rule" id="MF_02215"/>
    </source>
</evidence>
<feature type="domain" description="SCP2" evidence="2">
    <location>
        <begin position="24"/>
        <end position="120"/>
    </location>
</feature>
<comment type="subcellular location">
    <subcellularLocation>
        <location evidence="1">Cytoplasm</location>
    </subcellularLocation>
</comment>
<keyword evidence="1" id="KW-0963">Cytoplasm</keyword>
<keyword evidence="1" id="KW-0831">Ubiquinone biosynthesis</keyword>
<comment type="similarity">
    <text evidence="1">Belongs to the UbiJ family.</text>
</comment>
<dbReference type="InterPro" id="IPR003033">
    <property type="entry name" value="SCP2_sterol-bd_dom"/>
</dbReference>
<dbReference type="RefSeq" id="WP_188663424.1">
    <property type="nucleotide sequence ID" value="NZ_BMKC01000002.1"/>
</dbReference>
<dbReference type="InterPro" id="IPR038989">
    <property type="entry name" value="UbiJ"/>
</dbReference>
<name>A0ABQ1HJ75_9GAMM</name>
<evidence type="ECO:0000313" key="3">
    <source>
        <dbReference type="EMBL" id="GGA80343.1"/>
    </source>
</evidence>
<evidence type="ECO:0000313" key="4">
    <source>
        <dbReference type="Proteomes" id="UP000623419"/>
    </source>
</evidence>
<organism evidence="3 4">
    <name type="scientific">Arenimonas soli</name>
    <dbReference type="NCBI Taxonomy" id="2269504"/>
    <lineage>
        <taxon>Bacteria</taxon>
        <taxon>Pseudomonadati</taxon>
        <taxon>Pseudomonadota</taxon>
        <taxon>Gammaproteobacteria</taxon>
        <taxon>Lysobacterales</taxon>
        <taxon>Lysobacteraceae</taxon>
        <taxon>Arenimonas</taxon>
    </lineage>
</organism>
<dbReference type="HAMAP" id="MF_02215">
    <property type="entry name" value="UbiJ"/>
    <property type="match status" value="1"/>
</dbReference>
<proteinExistence type="inferred from homology"/>
<gene>
    <name evidence="1" type="primary">ubiJ</name>
    <name evidence="3" type="ORF">GCM10011521_18270</name>
</gene>
<sequence>MTEPAASPLDALKPLAGRALEQALNRLVELDPDTAEALRGLGGRRIGLALEAPPIALELAVADGRLVVGPPRDEPDLGVRATISGVLSQLPFLRPPGAPPVGKVRINGDAELARQLQRLAQRFDPDWDKPFAQALGPVFGPQAARLLRDALAGGAKFAQGFSRDAVDYLTEERRDLVGKAELAAFHDDVDELRDQVERLAARLARLAPENAA</sequence>
<dbReference type="Pfam" id="PF02036">
    <property type="entry name" value="SCP2"/>
    <property type="match status" value="1"/>
</dbReference>
<dbReference type="PANTHER" id="PTHR38693">
    <property type="entry name" value="UBIQUINONE BIOSYNTHESIS PROTEIN UBIJ"/>
    <property type="match status" value="1"/>
</dbReference>
<accession>A0ABQ1HJ75</accession>
<reference evidence="4" key="1">
    <citation type="journal article" date="2019" name="Int. J. Syst. Evol. Microbiol.">
        <title>The Global Catalogue of Microorganisms (GCM) 10K type strain sequencing project: providing services to taxonomists for standard genome sequencing and annotation.</title>
        <authorList>
            <consortium name="The Broad Institute Genomics Platform"/>
            <consortium name="The Broad Institute Genome Sequencing Center for Infectious Disease"/>
            <person name="Wu L."/>
            <person name="Ma J."/>
        </authorList>
    </citation>
    <scope>NUCLEOTIDE SEQUENCE [LARGE SCALE GENOMIC DNA]</scope>
    <source>
        <strain evidence="4">CGMCC 1.15905</strain>
    </source>
</reference>
<comment type="caution">
    <text evidence="3">The sequence shown here is derived from an EMBL/GenBank/DDBJ whole genome shotgun (WGS) entry which is preliminary data.</text>
</comment>
<protein>
    <recommendedName>
        <fullName evidence="1">Ubiquinone biosynthesis accessory factor UbiJ</fullName>
    </recommendedName>
</protein>
<comment type="pathway">
    <text evidence="1">Cofactor biosynthesis; ubiquinone biosynthesis.</text>
</comment>
<dbReference type="EMBL" id="BMKC01000002">
    <property type="protein sequence ID" value="GGA80343.1"/>
    <property type="molecule type" value="Genomic_DNA"/>
</dbReference>
<dbReference type="Proteomes" id="UP000623419">
    <property type="component" value="Unassembled WGS sequence"/>
</dbReference>
<dbReference type="PANTHER" id="PTHR38693:SF1">
    <property type="entry name" value="UBIQUINONE BIOSYNTHESIS ACCESSORY FACTOR UBIJ"/>
    <property type="match status" value="1"/>
</dbReference>
<comment type="function">
    <text evidence="1">Required for ubiquinone (coenzyme Q) biosynthesis. Binds hydrophobic ubiquinone biosynthetic intermediates via its SCP2 domain and is essential for the stability of the Ubi complex. May constitute a docking platform where Ubi enzymes assemble and access their SCP2-bound polyprenyl substrates.</text>
</comment>